<evidence type="ECO:0000256" key="1">
    <source>
        <dbReference type="SAM" id="SignalP"/>
    </source>
</evidence>
<gene>
    <name evidence="3" type="ORF">GCM10010226_63960</name>
</gene>
<dbReference type="InterPro" id="IPR025164">
    <property type="entry name" value="Toastrack_DUF4097"/>
</dbReference>
<feature type="chain" id="PRO_5039044326" evidence="1">
    <location>
        <begin position="27"/>
        <end position="257"/>
    </location>
</feature>
<feature type="domain" description="DUF4097" evidence="2">
    <location>
        <begin position="125"/>
        <end position="251"/>
    </location>
</feature>
<accession>A0A918LZF5</accession>
<comment type="caution">
    <text evidence="3">The sequence shown here is derived from an EMBL/GenBank/DDBJ whole genome shotgun (WGS) entry which is preliminary data.</text>
</comment>
<organism evidence="3 4">
    <name type="scientific">Streptomyces phaeofaciens</name>
    <dbReference type="NCBI Taxonomy" id="68254"/>
    <lineage>
        <taxon>Bacteria</taxon>
        <taxon>Bacillati</taxon>
        <taxon>Actinomycetota</taxon>
        <taxon>Actinomycetes</taxon>
        <taxon>Kitasatosporales</taxon>
        <taxon>Streptomycetaceae</taxon>
        <taxon>Streptomyces</taxon>
    </lineage>
</organism>
<dbReference type="PROSITE" id="PS51257">
    <property type="entry name" value="PROKAR_LIPOPROTEIN"/>
    <property type="match status" value="1"/>
</dbReference>
<protein>
    <submittedName>
        <fullName evidence="3">Lipoprotein</fullName>
    </submittedName>
</protein>
<dbReference type="RefSeq" id="WP_189715522.1">
    <property type="nucleotide sequence ID" value="NZ_BMSA01000022.1"/>
</dbReference>
<name>A0A918LZF5_9ACTN</name>
<evidence type="ECO:0000313" key="4">
    <source>
        <dbReference type="Proteomes" id="UP000646776"/>
    </source>
</evidence>
<keyword evidence="4" id="KW-1185">Reference proteome</keyword>
<reference evidence="3" key="1">
    <citation type="journal article" date="2014" name="Int. J. Syst. Evol. Microbiol.">
        <title>Complete genome sequence of Corynebacterium casei LMG S-19264T (=DSM 44701T), isolated from a smear-ripened cheese.</title>
        <authorList>
            <consortium name="US DOE Joint Genome Institute (JGI-PGF)"/>
            <person name="Walter F."/>
            <person name="Albersmeier A."/>
            <person name="Kalinowski J."/>
            <person name="Ruckert C."/>
        </authorList>
    </citation>
    <scope>NUCLEOTIDE SEQUENCE</scope>
    <source>
        <strain evidence="3">JCM 4125</strain>
    </source>
</reference>
<evidence type="ECO:0000313" key="3">
    <source>
        <dbReference type="EMBL" id="GGT76963.1"/>
    </source>
</evidence>
<keyword evidence="3" id="KW-0449">Lipoprotein</keyword>
<dbReference type="EMBL" id="BMSA01000022">
    <property type="protein sequence ID" value="GGT76963.1"/>
    <property type="molecule type" value="Genomic_DNA"/>
</dbReference>
<evidence type="ECO:0000259" key="2">
    <source>
        <dbReference type="Pfam" id="PF13349"/>
    </source>
</evidence>
<sequence length="257" mass="26973">MARTTVPARAALVTAVVVALAATATACGADASDDAHPDHRAFALGGATLTVDSDDSALEIVASDAHDAGTVDVTRWFKGKVAVGETPKPRWSMKGDRLVLRTDCSGFVASCSARHRIEVPRGVAVNVVNDDGSVTARGFEDALGIRTNDGSVRVEDSRGPLDLRTEDGSVRAEVSSRTVRTRTEDGSVRLDLAAVPDRVESVSEDGSVTISLPDAAYKVTAKTDDGAREVSVPRDENSPHVVEAETHDGKVTVRTAN</sequence>
<reference evidence="3" key="2">
    <citation type="submission" date="2020-09" db="EMBL/GenBank/DDBJ databases">
        <authorList>
            <person name="Sun Q."/>
            <person name="Ohkuma M."/>
        </authorList>
    </citation>
    <scope>NUCLEOTIDE SEQUENCE</scope>
    <source>
        <strain evidence="3">JCM 4125</strain>
    </source>
</reference>
<keyword evidence="1" id="KW-0732">Signal</keyword>
<proteinExistence type="predicted"/>
<dbReference type="Pfam" id="PF13349">
    <property type="entry name" value="DUF4097"/>
    <property type="match status" value="1"/>
</dbReference>
<feature type="signal peptide" evidence="1">
    <location>
        <begin position="1"/>
        <end position="26"/>
    </location>
</feature>
<dbReference type="Proteomes" id="UP000646776">
    <property type="component" value="Unassembled WGS sequence"/>
</dbReference>
<dbReference type="AlphaFoldDB" id="A0A918LZF5"/>